<protein>
    <recommendedName>
        <fullName evidence="3">TetR/AcrR family transcriptional regulator</fullName>
    </recommendedName>
</protein>
<keyword evidence="2" id="KW-1185">Reference proteome</keyword>
<evidence type="ECO:0008006" key="3">
    <source>
        <dbReference type="Google" id="ProtNLM"/>
    </source>
</evidence>
<evidence type="ECO:0000313" key="1">
    <source>
        <dbReference type="EMBL" id="GGE71795.1"/>
    </source>
</evidence>
<gene>
    <name evidence="1" type="ORF">GCM10011520_10570</name>
</gene>
<reference evidence="2" key="1">
    <citation type="journal article" date="2019" name="Int. J. Syst. Evol. Microbiol.">
        <title>The Global Catalogue of Microorganisms (GCM) 10K type strain sequencing project: providing services to taxonomists for standard genome sequencing and annotation.</title>
        <authorList>
            <consortium name="The Broad Institute Genomics Platform"/>
            <consortium name="The Broad Institute Genome Sequencing Center for Infectious Disease"/>
            <person name="Wu L."/>
            <person name="Ma J."/>
        </authorList>
    </citation>
    <scope>NUCLEOTIDE SEQUENCE [LARGE SCALE GENOMIC DNA]</scope>
    <source>
        <strain evidence="2">CGMCC 1.16033</strain>
    </source>
</reference>
<dbReference type="Gene3D" id="1.10.357.10">
    <property type="entry name" value="Tetracycline Repressor, domain 2"/>
    <property type="match status" value="1"/>
</dbReference>
<comment type="caution">
    <text evidence="1">The sequence shown here is derived from an EMBL/GenBank/DDBJ whole genome shotgun (WGS) entry which is preliminary data.</text>
</comment>
<organism evidence="1 2">
    <name type="scientific">Shewanella carassii</name>
    <dbReference type="NCBI Taxonomy" id="1987584"/>
    <lineage>
        <taxon>Bacteria</taxon>
        <taxon>Pseudomonadati</taxon>
        <taxon>Pseudomonadota</taxon>
        <taxon>Gammaproteobacteria</taxon>
        <taxon>Alteromonadales</taxon>
        <taxon>Shewanellaceae</taxon>
        <taxon>Shewanella</taxon>
    </lineage>
</organism>
<proteinExistence type="predicted"/>
<evidence type="ECO:0000313" key="2">
    <source>
        <dbReference type="Proteomes" id="UP000606498"/>
    </source>
</evidence>
<name>A0ABQ1T303_9GAMM</name>
<dbReference type="Proteomes" id="UP000606498">
    <property type="component" value="Unassembled WGS sequence"/>
</dbReference>
<dbReference type="EMBL" id="BMKO01000002">
    <property type="protein sequence ID" value="GGE71795.1"/>
    <property type="molecule type" value="Genomic_DNA"/>
</dbReference>
<sequence length="181" mass="20573">MGTLYSHFINKEDLLVTLMAKETQRLLVMHTSVLCMKLRPAETWLTLNLLPFISPNRFSTSISVLAELPQISASASEERQEQLRKQLIPFCQGTKRFLQRAKLQGELLSSDEQIALCRNTVLCIQRGAMALSTTLILEEEPASLKPIPLYNILFEVINNLQWQHPLDNTSHTRIESALSQL</sequence>
<accession>A0ABQ1T303</accession>